<evidence type="ECO:0000256" key="4">
    <source>
        <dbReference type="PROSITE-ProRule" id="PRU00473"/>
    </source>
</evidence>
<dbReference type="PRINTS" id="PR01021">
    <property type="entry name" value="OMPADOMAIN"/>
</dbReference>
<organism evidence="7">
    <name type="scientific">Sulfurovum sp. enrichment culture clone C5</name>
    <dbReference type="NCBI Taxonomy" id="497650"/>
    <lineage>
        <taxon>Bacteria</taxon>
        <taxon>Pseudomonadati</taxon>
        <taxon>Campylobacterota</taxon>
        <taxon>Epsilonproteobacteria</taxon>
        <taxon>Campylobacterales</taxon>
        <taxon>Sulfurovaceae</taxon>
        <taxon>Sulfurovum</taxon>
        <taxon>environmental samples</taxon>
    </lineage>
</organism>
<keyword evidence="5" id="KW-1133">Transmembrane helix</keyword>
<evidence type="ECO:0000256" key="1">
    <source>
        <dbReference type="ARBA" id="ARBA00004442"/>
    </source>
</evidence>
<evidence type="ECO:0000256" key="5">
    <source>
        <dbReference type="SAM" id="Phobius"/>
    </source>
</evidence>
<dbReference type="Pfam" id="PF13441">
    <property type="entry name" value="Gly-zipper_YMGG"/>
    <property type="match status" value="1"/>
</dbReference>
<dbReference type="InterPro" id="IPR006665">
    <property type="entry name" value="OmpA-like"/>
</dbReference>
<accession>A0A0S4XP66</accession>
<gene>
    <name evidence="7" type="ORF">BN3087_490005</name>
</gene>
<evidence type="ECO:0000256" key="2">
    <source>
        <dbReference type="ARBA" id="ARBA00023136"/>
    </source>
</evidence>
<dbReference type="EMBL" id="FAXN01000050">
    <property type="protein sequence ID" value="CUV65870.1"/>
    <property type="molecule type" value="Genomic_DNA"/>
</dbReference>
<dbReference type="SUPFAM" id="SSF103088">
    <property type="entry name" value="OmpA-like"/>
    <property type="match status" value="1"/>
</dbReference>
<keyword evidence="5" id="KW-0812">Transmembrane</keyword>
<dbReference type="PANTHER" id="PTHR30329:SF21">
    <property type="entry name" value="LIPOPROTEIN YIAD-RELATED"/>
    <property type="match status" value="1"/>
</dbReference>
<feature type="transmembrane region" description="Helical" evidence="5">
    <location>
        <begin position="20"/>
        <end position="41"/>
    </location>
</feature>
<dbReference type="InterPro" id="IPR036737">
    <property type="entry name" value="OmpA-like_sf"/>
</dbReference>
<feature type="transmembrane region" description="Helical" evidence="5">
    <location>
        <begin position="76"/>
        <end position="94"/>
    </location>
</feature>
<dbReference type="InterPro" id="IPR006664">
    <property type="entry name" value="OMP_bac"/>
</dbReference>
<evidence type="ECO:0000313" key="7">
    <source>
        <dbReference type="EMBL" id="CUV65870.1"/>
    </source>
</evidence>
<dbReference type="Gene3D" id="3.30.1330.60">
    <property type="entry name" value="OmpA-like domain"/>
    <property type="match status" value="1"/>
</dbReference>
<sequence length="253" mass="26700">MCYNDKITLQKGYKMAKKILTSITASAVAMFMLGGCVEQGLTVDDSYNRTKTGALTGAIGGAIIGGSTGNHSGKRILIGALLGGAAGAAIGYSLDQQANAVAKALGTGVSTDPLAELDPNREIIVTKTNTYVKIMFRDSMMFKVNSSTPQASAQNKINKVGMVLQQYPQTIVQVAGFTDNSGSYSYNQDLSERRAGNVAYQFGNAGASNVSSIGCSYNAPVAPNTTAKNKSLNRRVEVYLYPNANVQINPCQQ</sequence>
<dbReference type="InterPro" id="IPR027367">
    <property type="entry name" value="Gly-zipper_YMGG"/>
</dbReference>
<dbReference type="CDD" id="cd07185">
    <property type="entry name" value="OmpA_C-like"/>
    <property type="match status" value="1"/>
</dbReference>
<keyword evidence="2 4" id="KW-0472">Membrane</keyword>
<dbReference type="PANTHER" id="PTHR30329">
    <property type="entry name" value="STATOR ELEMENT OF FLAGELLAR MOTOR COMPLEX"/>
    <property type="match status" value="1"/>
</dbReference>
<dbReference type="AlphaFoldDB" id="A0A0S4XP66"/>
<comment type="subcellular location">
    <subcellularLocation>
        <location evidence="1">Cell outer membrane</location>
    </subcellularLocation>
</comment>
<evidence type="ECO:0000259" key="6">
    <source>
        <dbReference type="PROSITE" id="PS51123"/>
    </source>
</evidence>
<reference evidence="7" key="1">
    <citation type="submission" date="2015-11" db="EMBL/GenBank/DDBJ databases">
        <authorList>
            <person name="Zhang Y."/>
            <person name="Guo Z."/>
        </authorList>
    </citation>
    <scope>NUCLEOTIDE SEQUENCE</scope>
    <source>
        <strain evidence="7">BN30871</strain>
    </source>
</reference>
<name>A0A0S4XP66_9BACT</name>
<dbReference type="PROSITE" id="PS51123">
    <property type="entry name" value="OMPA_2"/>
    <property type="match status" value="1"/>
</dbReference>
<dbReference type="GO" id="GO:0009279">
    <property type="term" value="C:cell outer membrane"/>
    <property type="evidence" value="ECO:0007669"/>
    <property type="project" value="UniProtKB-SubCell"/>
</dbReference>
<dbReference type="Pfam" id="PF00691">
    <property type="entry name" value="OmpA"/>
    <property type="match status" value="1"/>
</dbReference>
<proteinExistence type="predicted"/>
<protein>
    <submittedName>
        <fullName evidence="7">Putative OmpA/MotB outer membrane protein</fullName>
    </submittedName>
</protein>
<feature type="domain" description="OmpA-like" evidence="6">
    <location>
        <begin position="129"/>
        <end position="244"/>
    </location>
</feature>
<dbReference type="InterPro" id="IPR050330">
    <property type="entry name" value="Bact_OuterMem_StrucFunc"/>
</dbReference>
<keyword evidence="3" id="KW-0998">Cell outer membrane</keyword>
<evidence type="ECO:0000256" key="3">
    <source>
        <dbReference type="ARBA" id="ARBA00023237"/>
    </source>
</evidence>